<dbReference type="PANTHER" id="PTHR37315">
    <property type="entry name" value="UPF0311 PROTEIN BLR7842"/>
    <property type="match status" value="1"/>
</dbReference>
<gene>
    <name evidence="2" type="ORF">GO014_17970</name>
</gene>
<dbReference type="AlphaFoldDB" id="A0A7X3FUB8"/>
<dbReference type="EMBL" id="WQRF01000011">
    <property type="protein sequence ID" value="MVT00909.1"/>
    <property type="molecule type" value="Genomic_DNA"/>
</dbReference>
<proteinExistence type="inferred from homology"/>
<comment type="caution">
    <text evidence="2">The sequence shown here is derived from an EMBL/GenBank/DDBJ whole genome shotgun (WGS) entry which is preliminary data.</text>
</comment>
<name>A0A7X3FUB8_9HYPH</name>
<accession>A0A7X3FUB8</accession>
<dbReference type="Pfam" id="PF11578">
    <property type="entry name" value="DUF3237"/>
    <property type="match status" value="1"/>
</dbReference>
<comment type="similarity">
    <text evidence="1">Belongs to the UPF0311 family.</text>
</comment>
<sequence length="152" mass="16369">MPAPTLTHFCTLEVTLSKPMVIGDVHVASKRVIPIRGGTVSGPDISGTILDFGADWQSVFDNGVAALDARYAFKTDDGALIEIENFGFRHGPPEILAKLAAGEVCPPESYYMRTAARLSTGHPKYEWINRTMFVGTGARLASAVQIELYAVG</sequence>
<reference evidence="2 3" key="1">
    <citation type="submission" date="2019-12" db="EMBL/GenBank/DDBJ databases">
        <title>Devosia maris sp. nov., isolated from the deep seawater.</title>
        <authorList>
            <person name="Liu Y."/>
        </authorList>
    </citation>
    <scope>NUCLEOTIDE SEQUENCE [LARGE SCALE GENOMIC DNA]</scope>
    <source>
        <strain evidence="2 3">L53-10-65</strain>
    </source>
</reference>
<keyword evidence="3" id="KW-1185">Reference proteome</keyword>
<dbReference type="PANTHER" id="PTHR37315:SF1">
    <property type="entry name" value="UPF0311 PROTEIN BLR7842"/>
    <property type="match status" value="1"/>
</dbReference>
<evidence type="ECO:0000313" key="2">
    <source>
        <dbReference type="EMBL" id="MVT00909.1"/>
    </source>
</evidence>
<evidence type="ECO:0000313" key="3">
    <source>
        <dbReference type="Proteomes" id="UP000438106"/>
    </source>
</evidence>
<protein>
    <recommendedName>
        <fullName evidence="1">UPF0311 protein GO014_17970</fullName>
    </recommendedName>
</protein>
<dbReference type="HAMAP" id="MF_00775">
    <property type="entry name" value="UPF0311"/>
    <property type="match status" value="1"/>
</dbReference>
<dbReference type="Proteomes" id="UP000438106">
    <property type="component" value="Unassembled WGS sequence"/>
</dbReference>
<organism evidence="2 3">
    <name type="scientific">Devosia marina</name>
    <dbReference type="NCBI Taxonomy" id="2683198"/>
    <lineage>
        <taxon>Bacteria</taxon>
        <taxon>Pseudomonadati</taxon>
        <taxon>Pseudomonadota</taxon>
        <taxon>Alphaproteobacteria</taxon>
        <taxon>Hyphomicrobiales</taxon>
        <taxon>Devosiaceae</taxon>
        <taxon>Devosia</taxon>
    </lineage>
</organism>
<dbReference type="InterPro" id="IPR020915">
    <property type="entry name" value="UPF0311"/>
</dbReference>
<evidence type="ECO:0000256" key="1">
    <source>
        <dbReference type="HAMAP-Rule" id="MF_00775"/>
    </source>
</evidence>
<dbReference type="Gene3D" id="2.40.160.20">
    <property type="match status" value="1"/>
</dbReference>